<evidence type="ECO:0000313" key="1">
    <source>
        <dbReference type="EMBL" id="QHT09975.1"/>
    </source>
</evidence>
<organism evidence="1">
    <name type="scientific">viral metagenome</name>
    <dbReference type="NCBI Taxonomy" id="1070528"/>
    <lineage>
        <taxon>unclassified sequences</taxon>
        <taxon>metagenomes</taxon>
        <taxon>organismal metagenomes</taxon>
    </lineage>
</organism>
<name>A0A6C0D2N9_9ZZZZ</name>
<reference evidence="1" key="1">
    <citation type="journal article" date="2020" name="Nature">
        <title>Giant virus diversity and host interactions through global metagenomics.</title>
        <authorList>
            <person name="Schulz F."/>
            <person name="Roux S."/>
            <person name="Paez-Espino D."/>
            <person name="Jungbluth S."/>
            <person name="Walsh D.A."/>
            <person name="Denef V.J."/>
            <person name="McMahon K.D."/>
            <person name="Konstantinidis K.T."/>
            <person name="Eloe-Fadrosh E.A."/>
            <person name="Kyrpides N.C."/>
            <person name="Woyke T."/>
        </authorList>
    </citation>
    <scope>NUCLEOTIDE SEQUENCE</scope>
    <source>
        <strain evidence="1">GVMAG-M-3300023174-104</strain>
    </source>
</reference>
<accession>A0A6C0D2N9</accession>
<protein>
    <submittedName>
        <fullName evidence="1">Uncharacterized protein</fullName>
    </submittedName>
</protein>
<proteinExistence type="predicted"/>
<sequence length="544" mass="65408">MDLSKKPIMDLSKFWIWEPAFYEDYTVYGVESNRKRKMSPSTEFTPDCMSDYTWTTKDRMPERFDGRFLKNEFGDFPKSWKVSDLSFYTQQNKEDIPSFPLLGPQLLYHPFYKIHVPLHGLVWNSTSHKFHIFLSTKTFFASDLERNVWFSQYLRLLFQTMRHSRYRQYFTKDGIDFSTLVLFRYPQLTKHTVNIEKVLSLHSSTQQSIPFSKIHQRAIAIHECRIHNYDIEPTHFPYAYPNMKFDAEWYTPSLRKEKERLALSSREWTLLPYITVQKRRELISKFGKEITRARWEEKEGLDYTNMSITEFFQYHCVIINSTNDNESDELNHHFIHPRTWTRFSSFFGNSFPTTKRVFVDFEWTRDYLYLVGVWVWDIHEEKGKYHSFWAKQLDSKSEFDLLMEVYHFLEPYRDVLYYYFAEPSAWVRFCRKYAIEMEVTTLFENAMDIHKIFWEGPVVFRGCYTCKLKDIAKAMKTLGYITIPFPSDEGSVENGKHSMEIAESMYRTMDPKEKTKQQASLQKYNQFDVESLCEIWSWISCQSS</sequence>
<dbReference type="EMBL" id="MN739518">
    <property type="protein sequence ID" value="QHT09975.1"/>
    <property type="molecule type" value="Genomic_DNA"/>
</dbReference>
<dbReference type="AlphaFoldDB" id="A0A6C0D2N9"/>